<sequence length="352" mass="36481">MRSDGNGCGAARGTTAVRAGRALAACLAVGLALSGCGVARDVFPKAFPSEAAPASASPSVRATAAPADEWKTATTRAGDVSLKIRAEWTMEPVPASEGTSSTGITAYRVLNADGTELATLQQNPGDATSQALPGSTFTPLDSVPAPGVPLLVDSAKARIVFDLTTHPNAESEAVYGLTAGVPVTAKTAPGGAVPLGGGIQGSPKLAGPLLFQGVLALDPDARRPTQQDAALAAAKEYVYTQEYADLLAMFRSLDYHPDRATGANCDGATFSYKTINIDCDTVLEIYHTARIAELYDERRGATVRVLGDYLCTLKDLGATDLDNQRRGEGIDGVCKRDGGYGSFTARWKTAPG</sequence>
<dbReference type="Proteomes" id="UP001575652">
    <property type="component" value="Unassembled WGS sequence"/>
</dbReference>
<dbReference type="EMBL" id="JBHDLJ010000005">
    <property type="protein sequence ID" value="MFB0834539.1"/>
    <property type="molecule type" value="Genomic_DNA"/>
</dbReference>
<gene>
    <name evidence="1" type="ORF">ACETWP_08055</name>
</gene>
<reference evidence="1 2" key="1">
    <citation type="submission" date="2024-09" db="EMBL/GenBank/DDBJ databases">
        <authorList>
            <person name="Salinas-Garcia M.A."/>
            <person name="Prieme A."/>
        </authorList>
    </citation>
    <scope>NUCLEOTIDE SEQUENCE [LARGE SCALE GENOMIC DNA]</scope>
    <source>
        <strain evidence="1 2">DSM 21081</strain>
    </source>
</reference>
<evidence type="ECO:0000313" key="2">
    <source>
        <dbReference type="Proteomes" id="UP001575652"/>
    </source>
</evidence>
<keyword evidence="2" id="KW-1185">Reference proteome</keyword>
<accession>A0ABV4ULL6</accession>
<evidence type="ECO:0008006" key="3">
    <source>
        <dbReference type="Google" id="ProtNLM"/>
    </source>
</evidence>
<dbReference type="RefSeq" id="WP_373971713.1">
    <property type="nucleotide sequence ID" value="NZ_JBHDLJ010000005.1"/>
</dbReference>
<organism evidence="1 2">
    <name type="scientific">Arthrobacter halodurans</name>
    <dbReference type="NCBI Taxonomy" id="516699"/>
    <lineage>
        <taxon>Bacteria</taxon>
        <taxon>Bacillati</taxon>
        <taxon>Actinomycetota</taxon>
        <taxon>Actinomycetes</taxon>
        <taxon>Micrococcales</taxon>
        <taxon>Micrococcaceae</taxon>
        <taxon>Arthrobacter</taxon>
    </lineage>
</organism>
<protein>
    <recommendedName>
        <fullName evidence="3">Lipoprotein</fullName>
    </recommendedName>
</protein>
<proteinExistence type="predicted"/>
<comment type="caution">
    <text evidence="1">The sequence shown here is derived from an EMBL/GenBank/DDBJ whole genome shotgun (WGS) entry which is preliminary data.</text>
</comment>
<evidence type="ECO:0000313" key="1">
    <source>
        <dbReference type="EMBL" id="MFB0834539.1"/>
    </source>
</evidence>
<name>A0ABV4ULL6_9MICC</name>